<accession>A0A4S2MUQ9</accession>
<keyword evidence="1" id="KW-0808">Transferase</keyword>
<evidence type="ECO:0000313" key="1">
    <source>
        <dbReference type="EMBL" id="TGZ80322.1"/>
    </source>
</evidence>
<dbReference type="GO" id="GO:0008168">
    <property type="term" value="F:methyltransferase activity"/>
    <property type="evidence" value="ECO:0007669"/>
    <property type="project" value="UniProtKB-KW"/>
</dbReference>
<dbReference type="InParanoid" id="A0A4S2MUQ9"/>
<organism evidence="1 2">
    <name type="scientific">Ascodesmis nigricans</name>
    <dbReference type="NCBI Taxonomy" id="341454"/>
    <lineage>
        <taxon>Eukaryota</taxon>
        <taxon>Fungi</taxon>
        <taxon>Dikarya</taxon>
        <taxon>Ascomycota</taxon>
        <taxon>Pezizomycotina</taxon>
        <taxon>Pezizomycetes</taxon>
        <taxon>Pezizales</taxon>
        <taxon>Ascodesmidaceae</taxon>
        <taxon>Ascodesmis</taxon>
    </lineage>
</organism>
<keyword evidence="1" id="KW-0489">Methyltransferase</keyword>
<dbReference type="PANTHER" id="PTHR43591:SF24">
    <property type="entry name" value="2-METHOXY-6-POLYPRENYL-1,4-BENZOQUINOL METHYLASE, MITOCHONDRIAL"/>
    <property type="match status" value="1"/>
</dbReference>
<dbReference type="GO" id="GO:0032259">
    <property type="term" value="P:methylation"/>
    <property type="evidence" value="ECO:0007669"/>
    <property type="project" value="UniProtKB-KW"/>
</dbReference>
<dbReference type="SUPFAM" id="SSF53335">
    <property type="entry name" value="S-adenosyl-L-methionine-dependent methyltransferases"/>
    <property type="match status" value="1"/>
</dbReference>
<dbReference type="Pfam" id="PF13489">
    <property type="entry name" value="Methyltransf_23"/>
    <property type="match status" value="1"/>
</dbReference>
<evidence type="ECO:0000313" key="2">
    <source>
        <dbReference type="Proteomes" id="UP000298138"/>
    </source>
</evidence>
<dbReference type="Gene3D" id="3.40.50.150">
    <property type="entry name" value="Vaccinia Virus protein VP39"/>
    <property type="match status" value="1"/>
</dbReference>
<dbReference type="AlphaFoldDB" id="A0A4S2MUQ9"/>
<dbReference type="OrthoDB" id="184880at2759"/>
<reference evidence="1 2" key="1">
    <citation type="submission" date="2019-04" db="EMBL/GenBank/DDBJ databases">
        <title>Comparative genomics and transcriptomics to analyze fruiting body development in filamentous ascomycetes.</title>
        <authorList>
            <consortium name="DOE Joint Genome Institute"/>
            <person name="Lutkenhaus R."/>
            <person name="Traeger S."/>
            <person name="Breuer J."/>
            <person name="Kuo A."/>
            <person name="Lipzen A."/>
            <person name="Pangilinan J."/>
            <person name="Dilworth D."/>
            <person name="Sandor L."/>
            <person name="Poggeler S."/>
            <person name="Barry K."/>
            <person name="Grigoriev I.V."/>
            <person name="Nowrousian M."/>
        </authorList>
    </citation>
    <scope>NUCLEOTIDE SEQUENCE [LARGE SCALE GENOMIC DNA]</scope>
    <source>
        <strain evidence="1 2">CBS 389.68</strain>
    </source>
</reference>
<keyword evidence="2" id="KW-1185">Reference proteome</keyword>
<dbReference type="EMBL" id="ML220125">
    <property type="protein sequence ID" value="TGZ80322.1"/>
    <property type="molecule type" value="Genomic_DNA"/>
</dbReference>
<sequence>MACVPTPVFLANRLTAIEPGRHPRSTTAQSTKSIEHALEAETQSLTESILEHVYENGRRYHRQSQGKYELPSDETEQDRLDMTHAFFLELLDGKLNLAPLTRDPPNVLDCGTGTGIWALDFGDKNPDSTVIGVDLAPIQPIWVAPNVHFELDDLEKEWLYPEDHFDLIHSRHIAVGIKDWQHYMYQMYKHCKCGGYVEIAEHSLESLYCDDGTMPPDSVLNKYMATLATSLEKMGVSPHHKLADYKRMLTAAGFVDIQAYVFKLPIGAWPKRPKLRRLGAIMCNIAVTGFEAYGKALMTNYGGIADKEVSDMIDDCVRVMYSAEQHVYILHWHIVARKPE</sequence>
<dbReference type="InterPro" id="IPR029063">
    <property type="entry name" value="SAM-dependent_MTases_sf"/>
</dbReference>
<proteinExistence type="predicted"/>
<dbReference type="Proteomes" id="UP000298138">
    <property type="component" value="Unassembled WGS sequence"/>
</dbReference>
<dbReference type="CDD" id="cd02440">
    <property type="entry name" value="AdoMet_MTases"/>
    <property type="match status" value="1"/>
</dbReference>
<gene>
    <name evidence="1" type="ORF">EX30DRAFT_320220</name>
</gene>
<dbReference type="STRING" id="341454.A0A4S2MUQ9"/>
<name>A0A4S2MUQ9_9PEZI</name>
<protein>
    <submittedName>
        <fullName evidence="1">S-adenosyl-L-methionine-dependent methyltransferase</fullName>
    </submittedName>
</protein>
<dbReference type="PANTHER" id="PTHR43591">
    <property type="entry name" value="METHYLTRANSFERASE"/>
    <property type="match status" value="1"/>
</dbReference>